<dbReference type="OrthoDB" id="1734229at2759"/>
<dbReference type="PANTHER" id="PTHR24075:SF0">
    <property type="entry name" value="TRANSLOCATION PROTEIN SEC63 HOMOLOG"/>
    <property type="match status" value="1"/>
</dbReference>
<evidence type="ECO:0000313" key="12">
    <source>
        <dbReference type="EMBL" id="PVU92984.1"/>
    </source>
</evidence>
<dbReference type="InterPro" id="IPR014756">
    <property type="entry name" value="Ig_E-set"/>
</dbReference>
<dbReference type="AlphaFoldDB" id="A0A2T9YL38"/>
<feature type="compositionally biased region" description="Basic and acidic residues" evidence="9">
    <location>
        <begin position="545"/>
        <end position="554"/>
    </location>
</feature>
<reference evidence="12 13" key="1">
    <citation type="journal article" date="2018" name="MBio">
        <title>Comparative Genomics Reveals the Core Gene Toolbox for the Fungus-Insect Symbiosis.</title>
        <authorList>
            <person name="Wang Y."/>
            <person name="Stata M."/>
            <person name="Wang W."/>
            <person name="Stajich J.E."/>
            <person name="White M.M."/>
            <person name="Moncalvo J.M."/>
        </authorList>
    </citation>
    <scope>NUCLEOTIDE SEQUENCE [LARGE SCALE GENOMIC DNA]</scope>
    <source>
        <strain evidence="12 13">SWE-8-4</strain>
    </source>
</reference>
<dbReference type="SUPFAM" id="SSF81296">
    <property type="entry name" value="E set domains"/>
    <property type="match status" value="1"/>
</dbReference>
<evidence type="ECO:0000256" key="6">
    <source>
        <dbReference type="ARBA" id="ARBA00022989"/>
    </source>
</evidence>
<keyword evidence="2" id="KW-0813">Transport</keyword>
<dbReference type="SUPFAM" id="SSF46565">
    <property type="entry name" value="Chaperone J-domain"/>
    <property type="match status" value="1"/>
</dbReference>
<dbReference type="GO" id="GO:0006614">
    <property type="term" value="P:SRP-dependent cotranslational protein targeting to membrane"/>
    <property type="evidence" value="ECO:0007669"/>
    <property type="project" value="TreeGrafter"/>
</dbReference>
<dbReference type="GO" id="GO:0003723">
    <property type="term" value="F:RNA binding"/>
    <property type="evidence" value="ECO:0007669"/>
    <property type="project" value="TreeGrafter"/>
</dbReference>
<dbReference type="InterPro" id="IPR001623">
    <property type="entry name" value="DnaJ_domain"/>
</dbReference>
<dbReference type="STRING" id="133385.A0A2T9YL38"/>
<proteinExistence type="predicted"/>
<dbReference type="Gene3D" id="1.10.3380.10">
    <property type="entry name" value="Sec63 N-terminal domain-like domain"/>
    <property type="match status" value="1"/>
</dbReference>
<dbReference type="Pfam" id="PF02889">
    <property type="entry name" value="Sec63"/>
    <property type="match status" value="1"/>
</dbReference>
<feature type="transmembrane region" description="Helical" evidence="10">
    <location>
        <begin position="41"/>
        <end position="61"/>
    </location>
</feature>
<dbReference type="PRINTS" id="PR00625">
    <property type="entry name" value="JDOMAIN"/>
</dbReference>
<keyword evidence="13" id="KW-1185">Reference proteome</keyword>
<dbReference type="PANTHER" id="PTHR24075">
    <property type="entry name" value="SEC63 DOMAIN-CONTAINING"/>
    <property type="match status" value="1"/>
</dbReference>
<feature type="domain" description="J" evidence="11">
    <location>
        <begin position="73"/>
        <end position="140"/>
    </location>
</feature>
<feature type="region of interest" description="Disordered" evidence="9">
    <location>
        <begin position="532"/>
        <end position="554"/>
    </location>
</feature>
<gene>
    <name evidence="12" type="ORF">BB561_003507</name>
</gene>
<sequence length="554" mass="61862">MANYTYDESGQAIFSNSSSKNKASTLKLRAVKSEKKSNWSFIKYILLALSWSAFFMIGSHLKNSDYSVPNQWDPYFVLGLDSGADVSQIKRAFKKLSLKFHPDKIRGTDKEAAEIKYIEITRAHRTLTDDEARENFDKYGNPDGLLTRTMGIALPRILVEARTSPFLMILYGLIVGFLLPYYVGSWCTGDLAYSSSQEADLTDLAAKINSASKEYAHYSFGKSTKFDSMSAWKAKVLLYAHFYRIEIQNPVLSQQQQEIIEKSIHLVHKGLIQISSAQGWSNCTFHLIHILQMLVQGVHEFAPPLAQLPYINYSIYKQIALAFSLLHDNTDMAINVLNSIPQVEFTRSILSVIGDSVITPLAIVTLLVKIKILNPSSNSNSAAVDINHKKAVDMFNLVNEQDTEAVESLYTMVSKIKQTQIQAPEATAPYISAKKLSGWWFILSNPGNSKNVVAPIFISDLVTDKIISIQFQAPNAPGSYYFQANLFSDSYVGCDISQNIEMQVSDPKLLPLEPEIDDDISEPEANSLAAQLAEARNQSGNTRNNNRDDSSDDE</sequence>
<evidence type="ECO:0000313" key="13">
    <source>
        <dbReference type="Proteomes" id="UP000245383"/>
    </source>
</evidence>
<dbReference type="SMART" id="SM00973">
    <property type="entry name" value="Sec63"/>
    <property type="match status" value="1"/>
</dbReference>
<dbReference type="EMBL" id="MBFR01000143">
    <property type="protein sequence ID" value="PVU92984.1"/>
    <property type="molecule type" value="Genomic_DNA"/>
</dbReference>
<keyword evidence="4" id="KW-0256">Endoplasmic reticulum</keyword>
<evidence type="ECO:0000259" key="11">
    <source>
        <dbReference type="PROSITE" id="PS50076"/>
    </source>
</evidence>
<dbReference type="SUPFAM" id="SSF158702">
    <property type="entry name" value="Sec63 N-terminal domain-like"/>
    <property type="match status" value="1"/>
</dbReference>
<evidence type="ECO:0000256" key="1">
    <source>
        <dbReference type="ARBA" id="ARBA00004477"/>
    </source>
</evidence>
<dbReference type="SMART" id="SM00271">
    <property type="entry name" value="DnaJ"/>
    <property type="match status" value="1"/>
</dbReference>
<dbReference type="Gene3D" id="1.10.287.110">
    <property type="entry name" value="DnaJ domain"/>
    <property type="match status" value="1"/>
</dbReference>
<name>A0A2T9YL38_9FUNG</name>
<dbReference type="CDD" id="cd06257">
    <property type="entry name" value="DnaJ"/>
    <property type="match status" value="1"/>
</dbReference>
<dbReference type="GO" id="GO:0031207">
    <property type="term" value="C:Sec62/Sec63 complex"/>
    <property type="evidence" value="ECO:0007669"/>
    <property type="project" value="TreeGrafter"/>
</dbReference>
<feature type="transmembrane region" description="Helical" evidence="10">
    <location>
        <begin position="166"/>
        <end position="183"/>
    </location>
</feature>
<comment type="caution">
    <text evidence="12">The sequence shown here is derived from an EMBL/GenBank/DDBJ whole genome shotgun (WGS) entry which is preliminary data.</text>
</comment>
<keyword evidence="8" id="KW-0143">Chaperone</keyword>
<evidence type="ECO:0000256" key="2">
    <source>
        <dbReference type="ARBA" id="ARBA00022448"/>
    </source>
</evidence>
<keyword evidence="5" id="KW-0653">Protein transport</keyword>
<evidence type="ECO:0000256" key="7">
    <source>
        <dbReference type="ARBA" id="ARBA00023136"/>
    </source>
</evidence>
<dbReference type="Gene3D" id="2.60.40.150">
    <property type="entry name" value="C2 domain"/>
    <property type="match status" value="1"/>
</dbReference>
<dbReference type="GO" id="GO:0008320">
    <property type="term" value="F:protein transmembrane transporter activity"/>
    <property type="evidence" value="ECO:0007669"/>
    <property type="project" value="TreeGrafter"/>
</dbReference>
<protein>
    <recommendedName>
        <fullName evidence="11">J domain-containing protein</fullName>
    </recommendedName>
</protein>
<evidence type="ECO:0000256" key="9">
    <source>
        <dbReference type="SAM" id="MobiDB-lite"/>
    </source>
</evidence>
<dbReference type="GO" id="GO:0006620">
    <property type="term" value="P:post-translational protein targeting to endoplasmic reticulum membrane"/>
    <property type="evidence" value="ECO:0007669"/>
    <property type="project" value="TreeGrafter"/>
</dbReference>
<keyword evidence="7 10" id="KW-0472">Membrane</keyword>
<evidence type="ECO:0000256" key="4">
    <source>
        <dbReference type="ARBA" id="ARBA00022824"/>
    </source>
</evidence>
<evidence type="ECO:0000256" key="5">
    <source>
        <dbReference type="ARBA" id="ARBA00022927"/>
    </source>
</evidence>
<dbReference type="InterPro" id="IPR036869">
    <property type="entry name" value="J_dom_sf"/>
</dbReference>
<organism evidence="12 13">
    <name type="scientific">Smittium simulii</name>
    <dbReference type="NCBI Taxonomy" id="133385"/>
    <lineage>
        <taxon>Eukaryota</taxon>
        <taxon>Fungi</taxon>
        <taxon>Fungi incertae sedis</taxon>
        <taxon>Zoopagomycota</taxon>
        <taxon>Kickxellomycotina</taxon>
        <taxon>Harpellomycetes</taxon>
        <taxon>Harpellales</taxon>
        <taxon>Legeriomycetaceae</taxon>
        <taxon>Smittium</taxon>
    </lineage>
</organism>
<dbReference type="InterPro" id="IPR004179">
    <property type="entry name" value="Sec63-dom"/>
</dbReference>
<evidence type="ECO:0000256" key="10">
    <source>
        <dbReference type="SAM" id="Phobius"/>
    </source>
</evidence>
<dbReference type="Proteomes" id="UP000245383">
    <property type="component" value="Unassembled WGS sequence"/>
</dbReference>
<keyword evidence="3 10" id="KW-0812">Transmembrane</keyword>
<evidence type="ECO:0000256" key="8">
    <source>
        <dbReference type="ARBA" id="ARBA00023186"/>
    </source>
</evidence>
<accession>A0A2T9YL38</accession>
<comment type="subcellular location">
    <subcellularLocation>
        <location evidence="1">Endoplasmic reticulum membrane</location>
        <topology evidence="1">Multi-pass membrane protein</topology>
    </subcellularLocation>
</comment>
<keyword evidence="6 10" id="KW-1133">Transmembrane helix</keyword>
<dbReference type="InterPro" id="IPR035892">
    <property type="entry name" value="C2_domain_sf"/>
</dbReference>
<dbReference type="PROSITE" id="PS50076">
    <property type="entry name" value="DNAJ_2"/>
    <property type="match status" value="1"/>
</dbReference>
<dbReference type="Pfam" id="PF00226">
    <property type="entry name" value="DnaJ"/>
    <property type="match status" value="1"/>
</dbReference>
<evidence type="ECO:0000256" key="3">
    <source>
        <dbReference type="ARBA" id="ARBA00022692"/>
    </source>
</evidence>